<dbReference type="SUPFAM" id="SSF57903">
    <property type="entry name" value="FYVE/PHD zinc finger"/>
    <property type="match status" value="1"/>
</dbReference>
<dbReference type="SUPFAM" id="SSF55961">
    <property type="entry name" value="Bet v1-like"/>
    <property type="match status" value="1"/>
</dbReference>
<accession>A0A1W0AA61</accession>
<dbReference type="PANTHER" id="PTHR13510">
    <property type="entry name" value="FYVE-FINGER-CONTAINING RAB5 EFFECTOR PROTEIN RABENOSYN-5-RELATED"/>
    <property type="match status" value="1"/>
</dbReference>
<dbReference type="Pfam" id="PF01363">
    <property type="entry name" value="FYVE"/>
    <property type="match status" value="1"/>
</dbReference>
<keyword evidence="7" id="KW-1185">Reference proteome</keyword>
<organism evidence="6 7">
    <name type="scientific">Thraustotheca clavata</name>
    <dbReference type="NCBI Taxonomy" id="74557"/>
    <lineage>
        <taxon>Eukaryota</taxon>
        <taxon>Sar</taxon>
        <taxon>Stramenopiles</taxon>
        <taxon>Oomycota</taxon>
        <taxon>Saprolegniomycetes</taxon>
        <taxon>Saprolegniales</taxon>
        <taxon>Achlyaceae</taxon>
        <taxon>Thraustotheca</taxon>
    </lineage>
</organism>
<reference evidence="6 7" key="1">
    <citation type="journal article" date="2014" name="Genome Biol. Evol.">
        <title>The secreted proteins of Achlya hypogyna and Thraustotheca clavata identify the ancestral oomycete secretome and reveal gene acquisitions by horizontal gene transfer.</title>
        <authorList>
            <person name="Misner I."/>
            <person name="Blouin N."/>
            <person name="Leonard G."/>
            <person name="Richards T.A."/>
            <person name="Lane C.E."/>
        </authorList>
    </citation>
    <scope>NUCLEOTIDE SEQUENCE [LARGE SCALE GENOMIC DNA]</scope>
    <source>
        <strain evidence="6 7">ATCC 34112</strain>
    </source>
</reference>
<dbReference type="InterPro" id="IPR023393">
    <property type="entry name" value="START-like_dom_sf"/>
</dbReference>
<evidence type="ECO:0000259" key="5">
    <source>
        <dbReference type="PROSITE" id="PS50178"/>
    </source>
</evidence>
<comment type="caution">
    <text evidence="6">The sequence shown here is derived from an EMBL/GenBank/DDBJ whole genome shotgun (WGS) entry which is preliminary data.</text>
</comment>
<keyword evidence="3" id="KW-0862">Zinc</keyword>
<dbReference type="InterPro" id="IPR052727">
    <property type="entry name" value="Rab4/Rab5_effector"/>
</dbReference>
<evidence type="ECO:0000313" key="6">
    <source>
        <dbReference type="EMBL" id="OQS07069.1"/>
    </source>
</evidence>
<proteinExistence type="predicted"/>
<dbReference type="SMART" id="SM00064">
    <property type="entry name" value="FYVE"/>
    <property type="match status" value="1"/>
</dbReference>
<dbReference type="CDD" id="cd00065">
    <property type="entry name" value="FYVE_like_SF"/>
    <property type="match status" value="1"/>
</dbReference>
<protein>
    <recommendedName>
        <fullName evidence="5">FYVE-type domain-containing protein</fullName>
    </recommendedName>
</protein>
<keyword evidence="2 4" id="KW-0863">Zinc-finger</keyword>
<dbReference type="InterPro" id="IPR013083">
    <property type="entry name" value="Znf_RING/FYVE/PHD"/>
</dbReference>
<gene>
    <name evidence="6" type="ORF">THRCLA_00931</name>
</gene>
<evidence type="ECO:0000256" key="4">
    <source>
        <dbReference type="PROSITE-ProRule" id="PRU00091"/>
    </source>
</evidence>
<dbReference type="Gene3D" id="3.30.40.10">
    <property type="entry name" value="Zinc/RING finger domain, C3HC4 (zinc finger)"/>
    <property type="match status" value="1"/>
</dbReference>
<dbReference type="PROSITE" id="PS50178">
    <property type="entry name" value="ZF_FYVE"/>
    <property type="match status" value="1"/>
</dbReference>
<name>A0A1W0AA61_9STRA</name>
<evidence type="ECO:0000256" key="1">
    <source>
        <dbReference type="ARBA" id="ARBA00022723"/>
    </source>
</evidence>
<dbReference type="OrthoDB" id="72370at2759"/>
<sequence>MTATTASKAQWWEDIYLTPRERRWFIQEGRKAFDALLTNTKLVGRSGRLFKSCGDTTNKEYYFGYASTVVQESFPAVRARYSTIIHQRDEYCRVFTLVDTHILCIVQAPGVCRGEWHTPSTASIVLRWMAWKPTIVNAKPRDYLVLEYIDTIVNAKGERCYGRVWHSVSHRACPHQYGFERQVMVHSGDVLFSNSESKTVFAVRVMLYQVNSIKTHIPKWVAERLLRREIRQQYQSHLDLLLWNHTPMDVYPVDASQVIELDADDSDFYMLECNTKYESIECDLCNKKFGIFRFKFNCLECDKIICKKCSTGFNTLRNKTMKDIKRNRVCFSCYGHMNHSLHYLSLTGPF</sequence>
<dbReference type="GO" id="GO:0008270">
    <property type="term" value="F:zinc ion binding"/>
    <property type="evidence" value="ECO:0007669"/>
    <property type="project" value="UniProtKB-KW"/>
</dbReference>
<evidence type="ECO:0000313" key="7">
    <source>
        <dbReference type="Proteomes" id="UP000243217"/>
    </source>
</evidence>
<dbReference type="InterPro" id="IPR017455">
    <property type="entry name" value="Znf_FYVE-rel"/>
</dbReference>
<dbReference type="InterPro" id="IPR011011">
    <property type="entry name" value="Znf_FYVE_PHD"/>
</dbReference>
<dbReference type="InterPro" id="IPR000306">
    <property type="entry name" value="Znf_FYVE"/>
</dbReference>
<evidence type="ECO:0000256" key="3">
    <source>
        <dbReference type="ARBA" id="ARBA00022833"/>
    </source>
</evidence>
<dbReference type="Proteomes" id="UP000243217">
    <property type="component" value="Unassembled WGS sequence"/>
</dbReference>
<dbReference type="EMBL" id="JNBS01000281">
    <property type="protein sequence ID" value="OQS07069.1"/>
    <property type="molecule type" value="Genomic_DNA"/>
</dbReference>
<dbReference type="PANTHER" id="PTHR13510:SF44">
    <property type="entry name" value="RABENOSYN-5"/>
    <property type="match status" value="1"/>
</dbReference>
<evidence type="ECO:0000256" key="2">
    <source>
        <dbReference type="ARBA" id="ARBA00022771"/>
    </source>
</evidence>
<feature type="domain" description="FYVE-type" evidence="5">
    <location>
        <begin position="276"/>
        <end position="338"/>
    </location>
</feature>
<keyword evidence="1" id="KW-0479">Metal-binding</keyword>
<dbReference type="Gene3D" id="3.30.530.20">
    <property type="match status" value="1"/>
</dbReference>
<dbReference type="AlphaFoldDB" id="A0A1W0AA61"/>